<proteinExistence type="predicted"/>
<dbReference type="EMBL" id="FNOB01000009">
    <property type="protein sequence ID" value="SDX06218.1"/>
    <property type="molecule type" value="Genomic_DNA"/>
</dbReference>
<accession>A0AAN4URT1</accession>
<protein>
    <submittedName>
        <fullName evidence="2">Uncharacterized protein</fullName>
    </submittedName>
</protein>
<evidence type="ECO:0000313" key="2">
    <source>
        <dbReference type="EMBL" id="GHE02180.1"/>
    </source>
</evidence>
<dbReference type="RefSeq" id="WP_035845450.1">
    <property type="nucleotide sequence ID" value="NZ_BNAB01000008.1"/>
</dbReference>
<reference evidence="3 4" key="2">
    <citation type="submission" date="2016-10" db="EMBL/GenBank/DDBJ databases">
        <authorList>
            <person name="Varghese N."/>
            <person name="Submissions S."/>
        </authorList>
    </citation>
    <scope>NUCLEOTIDE SEQUENCE [LARGE SCALE GENOMIC DNA]</scope>
    <source>
        <strain evidence="3 4">DSM 24802</strain>
    </source>
</reference>
<reference evidence="2" key="3">
    <citation type="submission" date="2023-06" db="EMBL/GenBank/DDBJ databases">
        <authorList>
            <person name="Sun Q."/>
            <person name="Zhou Y."/>
        </authorList>
    </citation>
    <scope>NUCLEOTIDE SEQUENCE</scope>
    <source>
        <strain evidence="2">CGMCC 1.10859</strain>
    </source>
</reference>
<evidence type="ECO:0000313" key="5">
    <source>
        <dbReference type="Proteomes" id="UP000634647"/>
    </source>
</evidence>
<evidence type="ECO:0000256" key="1">
    <source>
        <dbReference type="SAM" id="Coils"/>
    </source>
</evidence>
<gene>
    <name evidence="2" type="ORF">GCM10008024_20760</name>
    <name evidence="3" type="ORF">SAMN05444006_109130</name>
</gene>
<feature type="coiled-coil region" evidence="1">
    <location>
        <begin position="31"/>
        <end position="62"/>
    </location>
</feature>
<keyword evidence="4" id="KW-1185">Reference proteome</keyword>
<keyword evidence="1" id="KW-0175">Coiled coil</keyword>
<name>A0AAN4URT1_9RHOB</name>
<evidence type="ECO:0000313" key="4">
    <source>
        <dbReference type="Proteomes" id="UP000199541"/>
    </source>
</evidence>
<organism evidence="2 5">
    <name type="scientific">Allgaiera indica</name>
    <dbReference type="NCBI Taxonomy" id="765699"/>
    <lineage>
        <taxon>Bacteria</taxon>
        <taxon>Pseudomonadati</taxon>
        <taxon>Pseudomonadota</taxon>
        <taxon>Alphaproteobacteria</taxon>
        <taxon>Rhodobacterales</taxon>
        <taxon>Paracoccaceae</taxon>
        <taxon>Allgaiera</taxon>
    </lineage>
</organism>
<reference evidence="2" key="1">
    <citation type="journal article" date="2014" name="Int. J. Syst. Evol. Microbiol.">
        <title>Complete genome sequence of Corynebacterium casei LMG S-19264T (=DSM 44701T), isolated from a smear-ripened cheese.</title>
        <authorList>
            <consortium name="US DOE Joint Genome Institute (JGI-PGF)"/>
            <person name="Walter F."/>
            <person name="Albersmeier A."/>
            <person name="Kalinowski J."/>
            <person name="Ruckert C."/>
        </authorList>
    </citation>
    <scope>NUCLEOTIDE SEQUENCE</scope>
    <source>
        <strain evidence="2">CGMCC 1.10859</strain>
    </source>
</reference>
<dbReference type="Proteomes" id="UP000634647">
    <property type="component" value="Unassembled WGS sequence"/>
</dbReference>
<dbReference type="Proteomes" id="UP000199541">
    <property type="component" value="Unassembled WGS sequence"/>
</dbReference>
<dbReference type="AlphaFoldDB" id="A0AAN4URT1"/>
<sequence length="127" mass="14138">MSDDDNNDRLMAQFIEKATPKLLEAMQASLAEKIEEQIGGLKQASQKMLDEIKDQKRAAAEQATKDKGEADQFRALLSQRSNPADINAALTPDPIRLTRVQARDPQLYRRAKAQAEKTGTTVEIVND</sequence>
<dbReference type="EMBL" id="BNAB01000008">
    <property type="protein sequence ID" value="GHE02180.1"/>
    <property type="molecule type" value="Genomic_DNA"/>
</dbReference>
<evidence type="ECO:0000313" key="3">
    <source>
        <dbReference type="EMBL" id="SDX06218.1"/>
    </source>
</evidence>
<comment type="caution">
    <text evidence="2">The sequence shown here is derived from an EMBL/GenBank/DDBJ whole genome shotgun (WGS) entry which is preliminary data.</text>
</comment>